<dbReference type="PROSITE" id="PS51063">
    <property type="entry name" value="HTH_CRP_2"/>
    <property type="match status" value="1"/>
</dbReference>
<dbReference type="InterPro" id="IPR012318">
    <property type="entry name" value="HTH_CRP"/>
</dbReference>
<dbReference type="InterPro" id="IPR050397">
    <property type="entry name" value="Env_Response_Regulators"/>
</dbReference>
<dbReference type="SMART" id="SM00100">
    <property type="entry name" value="cNMP"/>
    <property type="match status" value="1"/>
</dbReference>
<dbReference type="PROSITE" id="PS50042">
    <property type="entry name" value="CNMP_BINDING_3"/>
    <property type="match status" value="1"/>
</dbReference>
<feature type="domain" description="Cyclic nucleotide-binding" evidence="4">
    <location>
        <begin position="6"/>
        <end position="81"/>
    </location>
</feature>
<evidence type="ECO:0000313" key="6">
    <source>
        <dbReference type="EMBL" id="QND43430.1"/>
    </source>
</evidence>
<keyword evidence="1" id="KW-0805">Transcription regulation</keyword>
<dbReference type="PANTHER" id="PTHR24567">
    <property type="entry name" value="CRP FAMILY TRANSCRIPTIONAL REGULATORY PROTEIN"/>
    <property type="match status" value="1"/>
</dbReference>
<reference evidence="7" key="1">
    <citation type="journal article" date="2020" name="Mol. Plant Microbe">
        <title>Rhizobial microsymbionts of the narrowly endemic Oxytropis species growing in Kamchatka are characterized by significant genetic diversity and possess a set of genes that are associated with T3SS and T6SS secretion systems and can affect the development of symbiosis.</title>
        <authorList>
            <person name="Safronova V."/>
            <person name="Guro P."/>
            <person name="Sazanova A."/>
            <person name="Kuznetsova I."/>
            <person name="Belimov A."/>
            <person name="Yakubov V."/>
            <person name="Chirak E."/>
            <person name="Afonin A."/>
            <person name="Gogolev Y."/>
            <person name="Andronov E."/>
            <person name="Tikhonovich I."/>
        </authorList>
    </citation>
    <scope>NUCLEOTIDE SEQUENCE [LARGE SCALE GENOMIC DNA]</scope>
    <source>
        <strain evidence="7">RCAM0610</strain>
        <plasmid evidence="7">p_2</plasmid>
    </source>
</reference>
<sequence>MQAVSNIHSLERPLSHGMIDFAPLFMHQTVETAQSGTTIFFEGDAARHVFRIVRGNVRICRFLPDGRRLIIGFLGAGDLVGLSFRNRYMFAGEAIDEVAFTRMNKRTLEEELQLVPDFRLQLLSQLRDEISAAQDHMLLLSHKNAEQRVCTFLLHRLERSEGRDGRTISLPMVRADIADHLGMTIETVSRTLTKLVAKGILLPADKHQFKVASRLALARTADEDPDDVFEDVDAGARYAGTRYQ</sequence>
<dbReference type="Gene3D" id="1.10.10.10">
    <property type="entry name" value="Winged helix-like DNA-binding domain superfamily/Winged helix DNA-binding domain"/>
    <property type="match status" value="1"/>
</dbReference>
<evidence type="ECO:0000256" key="3">
    <source>
        <dbReference type="ARBA" id="ARBA00023163"/>
    </source>
</evidence>
<dbReference type="InterPro" id="IPR014710">
    <property type="entry name" value="RmlC-like_jellyroll"/>
</dbReference>
<dbReference type="Pfam" id="PF13545">
    <property type="entry name" value="HTH_Crp_2"/>
    <property type="match status" value="1"/>
</dbReference>
<evidence type="ECO:0000256" key="2">
    <source>
        <dbReference type="ARBA" id="ARBA00023125"/>
    </source>
</evidence>
<keyword evidence="3" id="KW-0804">Transcription</keyword>
<dbReference type="PANTHER" id="PTHR24567:SF75">
    <property type="entry name" value="FUMARATE AND NITRATE REDUCTION REGULATORY PROTEIN"/>
    <property type="match status" value="1"/>
</dbReference>
<dbReference type="SMART" id="SM00419">
    <property type="entry name" value="HTH_CRP"/>
    <property type="match status" value="1"/>
</dbReference>
<keyword evidence="6" id="KW-0614">Plasmid</keyword>
<evidence type="ECO:0000256" key="1">
    <source>
        <dbReference type="ARBA" id="ARBA00023015"/>
    </source>
</evidence>
<dbReference type="AlphaFoldDB" id="A0A2L1CSD2"/>
<dbReference type="Pfam" id="PF00027">
    <property type="entry name" value="cNMP_binding"/>
    <property type="match status" value="1"/>
</dbReference>
<proteinExistence type="predicted"/>
<keyword evidence="2" id="KW-0238">DNA-binding</keyword>
<dbReference type="CDD" id="cd00092">
    <property type="entry name" value="HTH_CRP"/>
    <property type="match status" value="1"/>
</dbReference>
<dbReference type="Gene3D" id="2.60.120.10">
    <property type="entry name" value="Jelly Rolls"/>
    <property type="match status" value="1"/>
</dbReference>
<dbReference type="InterPro" id="IPR018490">
    <property type="entry name" value="cNMP-bd_dom_sf"/>
</dbReference>
<dbReference type="Proteomes" id="UP000515518">
    <property type="component" value="Plasmid p_2"/>
</dbReference>
<accession>A0A2L1CSD2</accession>
<name>A0A2L1CSD2_RHILV</name>
<feature type="domain" description="HTH crp-type" evidence="5">
    <location>
        <begin position="143"/>
        <end position="215"/>
    </location>
</feature>
<dbReference type="SUPFAM" id="SSF46785">
    <property type="entry name" value="Winged helix' DNA-binding domain"/>
    <property type="match status" value="1"/>
</dbReference>
<dbReference type="GO" id="GO:0003677">
    <property type="term" value="F:DNA binding"/>
    <property type="evidence" value="ECO:0007669"/>
    <property type="project" value="UniProtKB-KW"/>
</dbReference>
<dbReference type="EMBL" id="CP050550">
    <property type="protein sequence ID" value="QND43430.1"/>
    <property type="molecule type" value="Genomic_DNA"/>
</dbReference>
<dbReference type="CDD" id="cd00038">
    <property type="entry name" value="CAP_ED"/>
    <property type="match status" value="1"/>
</dbReference>
<organism evidence="6 7">
    <name type="scientific">Rhizobium leguminosarum bv. viciae</name>
    <dbReference type="NCBI Taxonomy" id="387"/>
    <lineage>
        <taxon>Bacteria</taxon>
        <taxon>Pseudomonadati</taxon>
        <taxon>Pseudomonadota</taxon>
        <taxon>Alphaproteobacteria</taxon>
        <taxon>Hyphomicrobiales</taxon>
        <taxon>Rhizobiaceae</taxon>
        <taxon>Rhizobium/Agrobacterium group</taxon>
        <taxon>Rhizobium</taxon>
    </lineage>
</organism>
<dbReference type="PRINTS" id="PR00034">
    <property type="entry name" value="HTHCRP"/>
</dbReference>
<geneLocation type="plasmid" evidence="6 7">
    <name>p_2</name>
</geneLocation>
<gene>
    <name evidence="6" type="ORF">HB770_26200</name>
</gene>
<evidence type="ECO:0000313" key="7">
    <source>
        <dbReference type="Proteomes" id="UP000515518"/>
    </source>
</evidence>
<evidence type="ECO:0000259" key="4">
    <source>
        <dbReference type="PROSITE" id="PS50042"/>
    </source>
</evidence>
<evidence type="ECO:0000259" key="5">
    <source>
        <dbReference type="PROSITE" id="PS51063"/>
    </source>
</evidence>
<dbReference type="InterPro" id="IPR000595">
    <property type="entry name" value="cNMP-bd_dom"/>
</dbReference>
<dbReference type="InterPro" id="IPR036388">
    <property type="entry name" value="WH-like_DNA-bd_sf"/>
</dbReference>
<dbReference type="GO" id="GO:0005829">
    <property type="term" value="C:cytosol"/>
    <property type="evidence" value="ECO:0007669"/>
    <property type="project" value="TreeGrafter"/>
</dbReference>
<dbReference type="GO" id="GO:0003700">
    <property type="term" value="F:DNA-binding transcription factor activity"/>
    <property type="evidence" value="ECO:0007669"/>
    <property type="project" value="TreeGrafter"/>
</dbReference>
<dbReference type="InterPro" id="IPR036390">
    <property type="entry name" value="WH_DNA-bd_sf"/>
</dbReference>
<dbReference type="SUPFAM" id="SSF51206">
    <property type="entry name" value="cAMP-binding domain-like"/>
    <property type="match status" value="1"/>
</dbReference>
<protein>
    <submittedName>
        <fullName evidence="6">Helix-turn-helix domain-containing protein</fullName>
    </submittedName>
</protein>